<dbReference type="RefSeq" id="WP_219628484.1">
    <property type="nucleotide sequence ID" value="NZ_JAWIUV010000013.1"/>
</dbReference>
<gene>
    <name evidence="1" type="ORF">STENOSP10_12280</name>
</gene>
<name>A0ABQ6QAV2_9GAMM</name>
<keyword evidence="2" id="KW-1185">Reference proteome</keyword>
<dbReference type="EMBL" id="BTRJ01000009">
    <property type="protein sequence ID" value="GMR27009.1"/>
    <property type="molecule type" value="Genomic_DNA"/>
</dbReference>
<protein>
    <submittedName>
        <fullName evidence="1">Uncharacterized protein</fullName>
    </submittedName>
</protein>
<evidence type="ECO:0000313" key="2">
    <source>
        <dbReference type="Proteomes" id="UP001306668"/>
    </source>
</evidence>
<organism evidence="1 2">
    <name type="scientific">Stenotrophomonas sepilia</name>
    <dbReference type="NCBI Taxonomy" id="2860290"/>
    <lineage>
        <taxon>Bacteria</taxon>
        <taxon>Pseudomonadati</taxon>
        <taxon>Pseudomonadota</taxon>
        <taxon>Gammaproteobacteria</taxon>
        <taxon>Lysobacterales</taxon>
        <taxon>Lysobacteraceae</taxon>
        <taxon>Stenotrophomonas</taxon>
        <taxon>Stenotrophomonas maltophilia group</taxon>
    </lineage>
</organism>
<proteinExistence type="predicted"/>
<accession>A0ABQ6QAV2</accession>
<evidence type="ECO:0000313" key="1">
    <source>
        <dbReference type="EMBL" id="GMR27009.1"/>
    </source>
</evidence>
<dbReference type="Proteomes" id="UP001306668">
    <property type="component" value="Unassembled WGS sequence"/>
</dbReference>
<sequence>MLPSFVTAPAGIEYVPFAQKQRDAAELRALVEAHIAAGGAYDVLPATTAAQVSA</sequence>
<comment type="caution">
    <text evidence="1">The sequence shown here is derived from an EMBL/GenBank/DDBJ whole genome shotgun (WGS) entry which is preliminary data.</text>
</comment>
<reference evidence="2" key="1">
    <citation type="submission" date="2023-07" db="EMBL/GenBank/DDBJ databases">
        <title>Genome sequence of Stenotrophomonas sp. Alg010 isolated from Sargassum waste.</title>
        <authorList>
            <person name="Mohapatra"/>
            <person name="B.R."/>
        </authorList>
    </citation>
    <scope>NUCLEOTIDE SEQUENCE [LARGE SCALE GENOMIC DNA]</scope>
    <source>
        <strain evidence="2">Alg010</strain>
    </source>
</reference>